<comment type="caution">
    <text evidence="6">The sequence shown here is derived from an EMBL/GenBank/DDBJ whole genome shotgun (WGS) entry which is preliminary data.</text>
</comment>
<evidence type="ECO:0000256" key="1">
    <source>
        <dbReference type="ARBA" id="ARBA00022722"/>
    </source>
</evidence>
<feature type="region of interest" description="Disordered" evidence="4">
    <location>
        <begin position="224"/>
        <end position="248"/>
    </location>
</feature>
<dbReference type="AlphaFoldDB" id="A0AAD2FHH7"/>
<dbReference type="GO" id="GO:0000175">
    <property type="term" value="F:3'-5'-RNA exonuclease activity"/>
    <property type="evidence" value="ECO:0007669"/>
    <property type="project" value="InterPro"/>
</dbReference>
<dbReference type="InterPro" id="IPR051274">
    <property type="entry name" value="3-5_Exoribonuclease"/>
</dbReference>
<keyword evidence="3" id="KW-0269">Exonuclease</keyword>
<dbReference type="SMART" id="SM00479">
    <property type="entry name" value="EXOIII"/>
    <property type="match status" value="1"/>
</dbReference>
<name>A0AAD2FHH7_9STRA</name>
<dbReference type="PANTHER" id="PTHR23044">
    <property type="entry name" value="3'-5' EXONUCLEASE ERI1-RELATED"/>
    <property type="match status" value="1"/>
</dbReference>
<dbReference type="EMBL" id="CAKOGP040000779">
    <property type="protein sequence ID" value="CAJ1938926.1"/>
    <property type="molecule type" value="Genomic_DNA"/>
</dbReference>
<gene>
    <name evidence="6" type="ORF">CYCCA115_LOCUS6337</name>
</gene>
<evidence type="ECO:0000256" key="4">
    <source>
        <dbReference type="SAM" id="MobiDB-lite"/>
    </source>
</evidence>
<protein>
    <recommendedName>
        <fullName evidence="5">Exonuclease domain-containing protein</fullName>
    </recommendedName>
</protein>
<keyword evidence="2" id="KW-0378">Hydrolase</keyword>
<dbReference type="GO" id="GO:0003676">
    <property type="term" value="F:nucleic acid binding"/>
    <property type="evidence" value="ECO:0007669"/>
    <property type="project" value="InterPro"/>
</dbReference>
<evidence type="ECO:0000313" key="7">
    <source>
        <dbReference type="Proteomes" id="UP001295423"/>
    </source>
</evidence>
<dbReference type="InterPro" id="IPR013520">
    <property type="entry name" value="Ribonucl_H"/>
</dbReference>
<feature type="compositionally biased region" description="Basic residues" evidence="4">
    <location>
        <begin position="234"/>
        <end position="245"/>
    </location>
</feature>
<dbReference type="Gene3D" id="3.40.50.1240">
    <property type="entry name" value="Phosphoglycerate mutase-like"/>
    <property type="match status" value="1"/>
</dbReference>
<dbReference type="SUPFAM" id="SSF53098">
    <property type="entry name" value="Ribonuclease H-like"/>
    <property type="match status" value="1"/>
</dbReference>
<sequence length="462" mass="52156">MSTKAQTVTPPSTGTGSTFPDFLVIVDFEATCNDSNGGKNPPIKPQEIIEFPAVLLNVKTGAIEGEFHHYLLPDVHPKLSSFCTELTGISQEAVDEGISLKNALYLHSEWINKHNLTNDHKVNYNQDEGEKFQFLYVTCGDWDLKTCLPNQLAHHNQTVPQMFSNWVNIKKAYGKFYKRKALGMITMLEDLDLKLEGRHHSGIDDSRNIARICTRMLKDGWEPSATTIPMQKQKQQKKNAQKKKKEPTVIKDRSQCKTVYLIRHGQSEGQAARKQKRSYSGEEFTDCGLTAKGYKQAEEISDLLGQDPDAANIDLVISSPLRRALHTAVLGFDDQQDILVHYDLCEIGSRIPENTALPMDQVLKSLKKDLRNRSGAIDTESLQPKGWPKTARSPNISKKERIENAFRWLYQERSEKCIAVVCHYNVIRSMLTHHYQCNVTPENAIPIKCLLTPEGDLVPAKA</sequence>
<accession>A0AAD2FHH7</accession>
<dbReference type="CDD" id="cd06133">
    <property type="entry name" value="ERI-1_3'hExo_like"/>
    <property type="match status" value="1"/>
</dbReference>
<feature type="domain" description="Exonuclease" evidence="5">
    <location>
        <begin position="22"/>
        <end position="222"/>
    </location>
</feature>
<keyword evidence="7" id="KW-1185">Reference proteome</keyword>
<dbReference type="InterPro" id="IPR013078">
    <property type="entry name" value="His_Pase_superF_clade-1"/>
</dbReference>
<dbReference type="InterPro" id="IPR012337">
    <property type="entry name" value="RNaseH-like_sf"/>
</dbReference>
<dbReference type="SUPFAM" id="SSF53254">
    <property type="entry name" value="Phosphoglycerate mutase-like"/>
    <property type="match status" value="1"/>
</dbReference>
<evidence type="ECO:0000256" key="3">
    <source>
        <dbReference type="ARBA" id="ARBA00022839"/>
    </source>
</evidence>
<dbReference type="PANTHER" id="PTHR23044:SF61">
    <property type="entry name" value="3'-5' EXORIBONUCLEASE 1-RELATED"/>
    <property type="match status" value="1"/>
</dbReference>
<evidence type="ECO:0000259" key="5">
    <source>
        <dbReference type="SMART" id="SM00479"/>
    </source>
</evidence>
<dbReference type="SMART" id="SM00855">
    <property type="entry name" value="PGAM"/>
    <property type="match status" value="1"/>
</dbReference>
<keyword evidence="1" id="KW-0540">Nuclease</keyword>
<dbReference type="Gene3D" id="3.30.420.10">
    <property type="entry name" value="Ribonuclease H-like superfamily/Ribonuclease H"/>
    <property type="match status" value="1"/>
</dbReference>
<dbReference type="CDD" id="cd07067">
    <property type="entry name" value="HP_PGM_like"/>
    <property type="match status" value="1"/>
</dbReference>
<reference evidence="6" key="1">
    <citation type="submission" date="2023-08" db="EMBL/GenBank/DDBJ databases">
        <authorList>
            <person name="Audoor S."/>
            <person name="Bilcke G."/>
        </authorList>
    </citation>
    <scope>NUCLEOTIDE SEQUENCE</scope>
</reference>
<dbReference type="Pfam" id="PF00300">
    <property type="entry name" value="His_Phos_1"/>
    <property type="match status" value="1"/>
</dbReference>
<dbReference type="InterPro" id="IPR047201">
    <property type="entry name" value="ERI-1_3'hExo-like"/>
</dbReference>
<organism evidence="6 7">
    <name type="scientific">Cylindrotheca closterium</name>
    <dbReference type="NCBI Taxonomy" id="2856"/>
    <lineage>
        <taxon>Eukaryota</taxon>
        <taxon>Sar</taxon>
        <taxon>Stramenopiles</taxon>
        <taxon>Ochrophyta</taxon>
        <taxon>Bacillariophyta</taxon>
        <taxon>Bacillariophyceae</taxon>
        <taxon>Bacillariophycidae</taxon>
        <taxon>Bacillariales</taxon>
        <taxon>Bacillariaceae</taxon>
        <taxon>Cylindrotheca</taxon>
    </lineage>
</organism>
<dbReference type="InterPro" id="IPR036397">
    <property type="entry name" value="RNaseH_sf"/>
</dbReference>
<dbReference type="InterPro" id="IPR029033">
    <property type="entry name" value="His_PPase_superfam"/>
</dbReference>
<evidence type="ECO:0000313" key="6">
    <source>
        <dbReference type="EMBL" id="CAJ1938926.1"/>
    </source>
</evidence>
<dbReference type="Proteomes" id="UP001295423">
    <property type="component" value="Unassembled WGS sequence"/>
</dbReference>
<dbReference type="Pfam" id="PF00929">
    <property type="entry name" value="RNase_T"/>
    <property type="match status" value="1"/>
</dbReference>
<proteinExistence type="predicted"/>
<evidence type="ECO:0000256" key="2">
    <source>
        <dbReference type="ARBA" id="ARBA00022801"/>
    </source>
</evidence>